<organism evidence="2">
    <name type="scientific">Klebsiella pneumoniae</name>
    <dbReference type="NCBI Taxonomy" id="573"/>
    <lineage>
        <taxon>Bacteria</taxon>
        <taxon>Pseudomonadati</taxon>
        <taxon>Pseudomonadota</taxon>
        <taxon>Gammaproteobacteria</taxon>
        <taxon>Enterobacterales</taxon>
        <taxon>Enterobacteriaceae</taxon>
        <taxon>Klebsiella/Raoultella group</taxon>
        <taxon>Klebsiella</taxon>
        <taxon>Klebsiella pneumoniae complex</taxon>
    </lineage>
</organism>
<dbReference type="EMBL" id="MN956836">
    <property type="protein sequence ID" value="QTX14363.1"/>
    <property type="molecule type" value="Genomic_DNA"/>
</dbReference>
<dbReference type="AlphaFoldDB" id="A0A8B0SQ33"/>
<geneLocation type="plasmid" evidence="2">
    <name>p17-15-vir-like</name>
</geneLocation>
<sequence length="43" mass="5037">MIFLRGQKNRAVCPIFFIYYRFSLFLISYILSSASCMIAEHSV</sequence>
<accession>A0A8B0SQ33</accession>
<evidence type="ECO:0000256" key="1">
    <source>
        <dbReference type="SAM" id="Phobius"/>
    </source>
</evidence>
<keyword evidence="1" id="KW-1133">Transmembrane helix</keyword>
<keyword evidence="1" id="KW-0812">Transmembrane</keyword>
<reference evidence="2" key="1">
    <citation type="submission" date="2020-01" db="EMBL/GenBank/DDBJ databases">
        <authorList>
            <person name="Qin S."/>
        </authorList>
    </citation>
    <scope>NUCLEOTIDE SEQUENCE</scope>
    <source>
        <strain evidence="2">CVir17-16-YZ6g</strain>
        <plasmid evidence="2">p17-15-vir-like</plasmid>
    </source>
</reference>
<keyword evidence="1" id="KW-0472">Membrane</keyword>
<proteinExistence type="predicted"/>
<evidence type="ECO:0000313" key="2">
    <source>
        <dbReference type="EMBL" id="QTX14363.1"/>
    </source>
</evidence>
<feature type="transmembrane region" description="Helical" evidence="1">
    <location>
        <begin position="12"/>
        <end position="31"/>
    </location>
</feature>
<protein>
    <submittedName>
        <fullName evidence="2">Uncharacterized protein</fullName>
    </submittedName>
</protein>
<name>A0A8B0SQ33_KLEPN</name>
<keyword evidence="2" id="KW-0614">Plasmid</keyword>